<feature type="signal peptide" evidence="2">
    <location>
        <begin position="1"/>
        <end position="28"/>
    </location>
</feature>
<proteinExistence type="predicted"/>
<evidence type="ECO:0000256" key="1">
    <source>
        <dbReference type="SAM" id="MobiDB-lite"/>
    </source>
</evidence>
<feature type="region of interest" description="Disordered" evidence="1">
    <location>
        <begin position="30"/>
        <end position="56"/>
    </location>
</feature>
<keyword evidence="4" id="KW-1185">Reference proteome</keyword>
<accession>A0AAD9M0Q1</accession>
<feature type="chain" id="PRO_5042109512" description="Secreted protein" evidence="2">
    <location>
        <begin position="29"/>
        <end position="186"/>
    </location>
</feature>
<dbReference type="EMBL" id="MU842861">
    <property type="protein sequence ID" value="KAK2029636.1"/>
    <property type="molecule type" value="Genomic_DNA"/>
</dbReference>
<sequence length="186" mass="19995">MSRARESPGMRFIQALPVLAALAVGSQGGEFKDGTQADASPPECKNVPGDPEWPSDLSWKALNATTGGKLTKTAPVAESCYDGPFSNKDLGKCARVAKMWSDQDFQTSNPVGRPYPYNITCAPVDYAAAAAKKLAPDTGGYTIEGDRHDPDYVPDNRHDPLGVFYRPSCVGAEAFVERPDGRLCRV</sequence>
<comment type="caution">
    <text evidence="3">The sequence shown here is derived from an EMBL/GenBank/DDBJ whole genome shotgun (WGS) entry which is preliminary data.</text>
</comment>
<organism evidence="3 4">
    <name type="scientific">Colletotrichum zoysiae</name>
    <dbReference type="NCBI Taxonomy" id="1216348"/>
    <lineage>
        <taxon>Eukaryota</taxon>
        <taxon>Fungi</taxon>
        <taxon>Dikarya</taxon>
        <taxon>Ascomycota</taxon>
        <taxon>Pezizomycotina</taxon>
        <taxon>Sordariomycetes</taxon>
        <taxon>Hypocreomycetidae</taxon>
        <taxon>Glomerellales</taxon>
        <taxon>Glomerellaceae</taxon>
        <taxon>Colletotrichum</taxon>
        <taxon>Colletotrichum graminicola species complex</taxon>
    </lineage>
</organism>
<reference evidence="3" key="1">
    <citation type="submission" date="2021-06" db="EMBL/GenBank/DDBJ databases">
        <title>Comparative genomics, transcriptomics and evolutionary studies reveal genomic signatures of adaptation to plant cell wall in hemibiotrophic fungi.</title>
        <authorList>
            <consortium name="DOE Joint Genome Institute"/>
            <person name="Baroncelli R."/>
            <person name="Diaz J.F."/>
            <person name="Benocci T."/>
            <person name="Peng M."/>
            <person name="Battaglia E."/>
            <person name="Haridas S."/>
            <person name="Andreopoulos W."/>
            <person name="Labutti K."/>
            <person name="Pangilinan J."/>
            <person name="Floch G.L."/>
            <person name="Makela M.R."/>
            <person name="Henrissat B."/>
            <person name="Grigoriev I.V."/>
            <person name="Crouch J.A."/>
            <person name="De Vries R.P."/>
            <person name="Sukno S.A."/>
            <person name="Thon M.R."/>
        </authorList>
    </citation>
    <scope>NUCLEOTIDE SEQUENCE</scope>
    <source>
        <strain evidence="3">MAFF235873</strain>
    </source>
</reference>
<protein>
    <recommendedName>
        <fullName evidence="5">Secreted protein</fullName>
    </recommendedName>
</protein>
<dbReference type="Proteomes" id="UP001232148">
    <property type="component" value="Unassembled WGS sequence"/>
</dbReference>
<keyword evidence="2" id="KW-0732">Signal</keyword>
<gene>
    <name evidence="3" type="ORF">LX32DRAFT_727841</name>
</gene>
<dbReference type="AlphaFoldDB" id="A0AAD9M0Q1"/>
<name>A0AAD9M0Q1_9PEZI</name>
<evidence type="ECO:0000313" key="4">
    <source>
        <dbReference type="Proteomes" id="UP001232148"/>
    </source>
</evidence>
<evidence type="ECO:0008006" key="5">
    <source>
        <dbReference type="Google" id="ProtNLM"/>
    </source>
</evidence>
<evidence type="ECO:0000313" key="3">
    <source>
        <dbReference type="EMBL" id="KAK2029636.1"/>
    </source>
</evidence>
<evidence type="ECO:0000256" key="2">
    <source>
        <dbReference type="SAM" id="SignalP"/>
    </source>
</evidence>